<dbReference type="Pfam" id="PF12911">
    <property type="entry name" value="OppC_N"/>
    <property type="match status" value="1"/>
</dbReference>
<dbReference type="Gene3D" id="1.10.3720.10">
    <property type="entry name" value="MetI-like"/>
    <property type="match status" value="1"/>
</dbReference>
<evidence type="ECO:0000313" key="9">
    <source>
        <dbReference type="EMBL" id="QAA76018.1"/>
    </source>
</evidence>
<feature type="transmembrane region" description="Helical" evidence="7">
    <location>
        <begin position="21"/>
        <end position="42"/>
    </location>
</feature>
<keyword evidence="2 7" id="KW-0813">Transport</keyword>
<dbReference type="KEGG" id="bih:BIP78_0250"/>
<feature type="domain" description="ABC transmembrane type-1" evidence="8">
    <location>
        <begin position="81"/>
        <end position="270"/>
    </location>
</feature>
<sequence length="285" mass="30281">MAGSRQLLWDMARGLLRHRSAAVGLLAVLTLLVVALLAPVLAPHDPLLPRMRERLTPPSSSHWLGQDELGRDILSRIIYGARISLTIGVVSVGVGMAIGVPWGLASGFYGGKLDILTQRSIDILLAFPPILLAILVVTVLGPSLWNAMLAIGISSIPVYTRVVRGSTMSIRDSEYVQAARAMGAADTRILVRHVLPNVLGPVVVLSTLYTASAILTAAGLGFLGLGAQAPTPEWGAMLSRGREYLRVAPHVSAFPGLAIFLSVLGFNLLGDGLRDALDPRLRGRV</sequence>
<dbReference type="InterPro" id="IPR035906">
    <property type="entry name" value="MetI-like_sf"/>
</dbReference>
<keyword evidence="5 7" id="KW-1133">Transmembrane helix</keyword>
<dbReference type="InterPro" id="IPR025966">
    <property type="entry name" value="OppC_N"/>
</dbReference>
<dbReference type="GO" id="GO:0055085">
    <property type="term" value="P:transmembrane transport"/>
    <property type="evidence" value="ECO:0007669"/>
    <property type="project" value="InterPro"/>
</dbReference>
<dbReference type="EMBL" id="CP034928">
    <property type="protein sequence ID" value="QAA76018.1"/>
    <property type="molecule type" value="Genomic_DNA"/>
</dbReference>
<reference evidence="10" key="1">
    <citation type="submission" date="2018-12" db="EMBL/GenBank/DDBJ databases">
        <title>Complete genome sequence of an uncultured bacterium of the candidate phylum Bipolaricaulota.</title>
        <authorList>
            <person name="Kadnikov V.V."/>
            <person name="Mardanov A.V."/>
            <person name="Beletsky A.V."/>
            <person name="Frank Y.A."/>
            <person name="Karnachuk O.V."/>
            <person name="Ravin N.V."/>
        </authorList>
    </citation>
    <scope>NUCLEOTIDE SEQUENCE [LARGE SCALE GENOMIC DNA]</scope>
</reference>
<dbReference type="InterPro" id="IPR000515">
    <property type="entry name" value="MetI-like"/>
</dbReference>
<dbReference type="PROSITE" id="PS50928">
    <property type="entry name" value="ABC_TM1"/>
    <property type="match status" value="1"/>
</dbReference>
<organism evidence="9 10">
    <name type="scientific">Bipolaricaulis sibiricus</name>
    <dbReference type="NCBI Taxonomy" id="2501609"/>
    <lineage>
        <taxon>Bacteria</taxon>
        <taxon>Candidatus Bipolaricaulota</taxon>
        <taxon>Candidatus Bipolaricaulia</taxon>
        <taxon>Candidatus Bipolaricaulales</taxon>
        <taxon>Candidatus Bipolaricaulaceae</taxon>
        <taxon>Candidatus Bipolaricaulis</taxon>
    </lineage>
</organism>
<gene>
    <name evidence="9" type="ORF">BIP78_0250</name>
</gene>
<dbReference type="PANTHER" id="PTHR43386:SF25">
    <property type="entry name" value="PEPTIDE ABC TRANSPORTER PERMEASE PROTEIN"/>
    <property type="match status" value="1"/>
</dbReference>
<dbReference type="Proteomes" id="UP000287233">
    <property type="component" value="Chromosome"/>
</dbReference>
<comment type="similarity">
    <text evidence="7">Belongs to the binding-protein-dependent transport system permease family.</text>
</comment>
<comment type="subcellular location">
    <subcellularLocation>
        <location evidence="1 7">Cell membrane</location>
        <topology evidence="1 7">Multi-pass membrane protein</topology>
    </subcellularLocation>
</comment>
<dbReference type="GO" id="GO:0005886">
    <property type="term" value="C:plasma membrane"/>
    <property type="evidence" value="ECO:0007669"/>
    <property type="project" value="UniProtKB-SubCell"/>
</dbReference>
<keyword evidence="4 7" id="KW-0812">Transmembrane</keyword>
<evidence type="ECO:0000259" key="8">
    <source>
        <dbReference type="PROSITE" id="PS50928"/>
    </source>
</evidence>
<dbReference type="Pfam" id="PF00528">
    <property type="entry name" value="BPD_transp_1"/>
    <property type="match status" value="1"/>
</dbReference>
<evidence type="ECO:0000256" key="1">
    <source>
        <dbReference type="ARBA" id="ARBA00004651"/>
    </source>
</evidence>
<dbReference type="CDD" id="cd06261">
    <property type="entry name" value="TM_PBP2"/>
    <property type="match status" value="1"/>
</dbReference>
<evidence type="ECO:0000256" key="4">
    <source>
        <dbReference type="ARBA" id="ARBA00022692"/>
    </source>
</evidence>
<proteinExistence type="inferred from homology"/>
<keyword evidence="3" id="KW-1003">Cell membrane</keyword>
<evidence type="ECO:0000313" key="10">
    <source>
        <dbReference type="Proteomes" id="UP000287233"/>
    </source>
</evidence>
<accession>A0A410FSX6</accession>
<evidence type="ECO:0000256" key="2">
    <source>
        <dbReference type="ARBA" id="ARBA00022448"/>
    </source>
</evidence>
<keyword evidence="6 7" id="KW-0472">Membrane</keyword>
<feature type="transmembrane region" description="Helical" evidence="7">
    <location>
        <begin position="198"/>
        <end position="227"/>
    </location>
</feature>
<evidence type="ECO:0000256" key="7">
    <source>
        <dbReference type="RuleBase" id="RU363032"/>
    </source>
</evidence>
<evidence type="ECO:0000256" key="5">
    <source>
        <dbReference type="ARBA" id="ARBA00022989"/>
    </source>
</evidence>
<feature type="transmembrane region" description="Helical" evidence="7">
    <location>
        <begin position="83"/>
        <end position="109"/>
    </location>
</feature>
<dbReference type="PANTHER" id="PTHR43386">
    <property type="entry name" value="OLIGOPEPTIDE TRANSPORT SYSTEM PERMEASE PROTEIN APPC"/>
    <property type="match status" value="1"/>
</dbReference>
<dbReference type="SUPFAM" id="SSF161098">
    <property type="entry name" value="MetI-like"/>
    <property type="match status" value="1"/>
</dbReference>
<feature type="transmembrane region" description="Helical" evidence="7">
    <location>
        <begin position="247"/>
        <end position="270"/>
    </location>
</feature>
<protein>
    <submittedName>
        <fullName evidence="9">Dipeptide transport system permease protein DppC</fullName>
    </submittedName>
</protein>
<dbReference type="InterPro" id="IPR050366">
    <property type="entry name" value="BP-dependent_transpt_permease"/>
</dbReference>
<dbReference type="AlphaFoldDB" id="A0A410FSX6"/>
<evidence type="ECO:0000256" key="6">
    <source>
        <dbReference type="ARBA" id="ARBA00023136"/>
    </source>
</evidence>
<name>A0A410FSX6_BIPS1</name>
<evidence type="ECO:0000256" key="3">
    <source>
        <dbReference type="ARBA" id="ARBA00022475"/>
    </source>
</evidence>
<feature type="transmembrane region" description="Helical" evidence="7">
    <location>
        <begin position="121"/>
        <end position="139"/>
    </location>
</feature>